<dbReference type="InterPro" id="IPR022813">
    <property type="entry name" value="SecD/SecF_arch_bac"/>
</dbReference>
<keyword evidence="15" id="KW-1185">Reference proteome</keyword>
<keyword evidence="8 9" id="KW-0472">Membrane</keyword>
<feature type="domain" description="Protein translocase subunit SecDF P1" evidence="12">
    <location>
        <begin position="235"/>
        <end position="294"/>
    </location>
</feature>
<dbReference type="InterPro" id="IPR054384">
    <property type="entry name" value="SecDF_P1_head"/>
</dbReference>
<dbReference type="InterPro" id="IPR022646">
    <property type="entry name" value="SecD/SecF_CS"/>
</dbReference>
<dbReference type="InterPro" id="IPR005791">
    <property type="entry name" value="SecD"/>
</dbReference>
<dbReference type="GO" id="GO:0006605">
    <property type="term" value="P:protein targeting"/>
    <property type="evidence" value="ECO:0007669"/>
    <property type="project" value="UniProtKB-UniRule"/>
</dbReference>
<dbReference type="InterPro" id="IPR027398">
    <property type="entry name" value="SecD-TM"/>
</dbReference>
<keyword evidence="4 9" id="KW-0812">Transmembrane</keyword>
<evidence type="ECO:0000256" key="3">
    <source>
        <dbReference type="ARBA" id="ARBA00022475"/>
    </source>
</evidence>
<feature type="domain" description="Protein export membrane protein SecD/SecF C-terminal" evidence="10">
    <location>
        <begin position="429"/>
        <end position="595"/>
    </location>
</feature>
<dbReference type="GO" id="GO:0015450">
    <property type="term" value="F:protein-transporting ATPase activity"/>
    <property type="evidence" value="ECO:0007669"/>
    <property type="project" value="InterPro"/>
</dbReference>
<feature type="transmembrane region" description="Helical" evidence="9">
    <location>
        <begin position="473"/>
        <end position="493"/>
    </location>
</feature>
<dbReference type="GO" id="GO:0005886">
    <property type="term" value="C:plasma membrane"/>
    <property type="evidence" value="ECO:0007669"/>
    <property type="project" value="UniProtKB-SubCell"/>
</dbReference>
<dbReference type="EMBL" id="BMZN01000002">
    <property type="protein sequence ID" value="GHC44061.1"/>
    <property type="molecule type" value="Genomic_DNA"/>
</dbReference>
<keyword evidence="7 9" id="KW-0811">Translocation</keyword>
<dbReference type="FunFam" id="1.20.1640.10:FF:000004">
    <property type="entry name" value="Protein translocase subunit SecD"/>
    <property type="match status" value="1"/>
</dbReference>
<evidence type="ECO:0000256" key="6">
    <source>
        <dbReference type="ARBA" id="ARBA00022989"/>
    </source>
</evidence>
<evidence type="ECO:0000259" key="10">
    <source>
        <dbReference type="Pfam" id="PF02355"/>
    </source>
</evidence>
<dbReference type="InterPro" id="IPR048634">
    <property type="entry name" value="SecD_SecF_C"/>
</dbReference>
<dbReference type="HAMAP" id="MF_01463_B">
    <property type="entry name" value="SecD_B"/>
    <property type="match status" value="1"/>
</dbReference>
<comment type="function">
    <text evidence="9">Part of the Sec protein translocase complex. Interacts with the SecYEG preprotein conducting channel. SecDF uses the proton motive force (PMF) to complete protein translocation after the ATP-dependent function of SecA.</text>
</comment>
<feature type="domain" description="SecDF P1 head subdomain" evidence="13">
    <location>
        <begin position="317"/>
        <end position="427"/>
    </location>
</feature>
<evidence type="ECO:0000256" key="8">
    <source>
        <dbReference type="ARBA" id="ARBA00023136"/>
    </source>
</evidence>
<evidence type="ECO:0000313" key="14">
    <source>
        <dbReference type="EMBL" id="GHC44061.1"/>
    </source>
</evidence>
<comment type="caution">
    <text evidence="9">Lacks conserved residue(s) required for the propagation of feature annotation.</text>
</comment>
<dbReference type="InterPro" id="IPR055344">
    <property type="entry name" value="SecD_SecF_C_bact"/>
</dbReference>
<dbReference type="FunFam" id="3.30.70.3400:FF:000003">
    <property type="entry name" value="Preprotein translocase subunit SecD"/>
    <property type="match status" value="1"/>
</dbReference>
<dbReference type="NCBIfam" id="TIGR00916">
    <property type="entry name" value="2A0604s01"/>
    <property type="match status" value="1"/>
</dbReference>
<keyword evidence="2 9" id="KW-0813">Transport</keyword>
<evidence type="ECO:0000256" key="7">
    <source>
        <dbReference type="ARBA" id="ARBA00023010"/>
    </source>
</evidence>
<feature type="transmembrane region" description="Helical" evidence="9">
    <location>
        <begin position="544"/>
        <end position="566"/>
    </location>
</feature>
<evidence type="ECO:0000313" key="15">
    <source>
        <dbReference type="Proteomes" id="UP000608923"/>
    </source>
</evidence>
<gene>
    <name evidence="9 14" type="primary">secD</name>
    <name evidence="14" type="ORF">GCM10010096_14030</name>
</gene>
<sequence length="621" mass="67495">MNRYPLWKYLIVLVALAIGLIYTLPNLFGESPAVQVSSAKSTVRLETNLISHVEELLKNNNIPTTGSYFEQNGPSATARFRFDSTDVQLKAKDLIERDLNKGASLPDYTVALNLMPASPAWLTALGAHPMHLGLDLRGGVHFLLQVDMQGALTARYDSMVADARSVLREAKIPVGNIERDGQALRLSFASEDERDRAQTEMRRSMPDLAFTPSGNNGLNARLTDTAVIQVQSNALKQNITTLHNRINELGVAEPLIQQQGSDRIVVQLPGVQDVAKAKEILGRTATLELRMVEDSPAAVAALNSGTVPFGLERYTERGGAPLLLRRQVILTGENLQDAQPGRDSQTQQPTVNLTLDNKGSRIFRDITRNNINKRMAIVLFENGVGEVVTAPVIRSEIPNGQVQISGSMNAQEAADISLLLRAGSLAAPMSIIEERTIGPSLGADNIRQGFNATLYGFIAIAIFIMLYYHLIGLFSTIGLTFNVLLLLAVLSMLQATLTLPGIAAIALTLGMAIDANVLINERIREELRNGASPQQAINLGFDRAWATIFDSNLTSLIVGVALLAFGSGPIRGFAVVHVIGILTSMFSSVVGVRALVNLWYGNRRRLQGISIGQVWKPQDKK</sequence>
<evidence type="ECO:0000259" key="13">
    <source>
        <dbReference type="Pfam" id="PF22599"/>
    </source>
</evidence>
<keyword evidence="6 9" id="KW-1133">Transmembrane helix</keyword>
<dbReference type="RefSeq" id="WP_189391827.1">
    <property type="nucleotide sequence ID" value="NZ_BMZN01000002.1"/>
</dbReference>
<dbReference type="Proteomes" id="UP000608923">
    <property type="component" value="Unassembled WGS sequence"/>
</dbReference>
<comment type="subunit">
    <text evidence="9">Forms a complex with SecF. Part of the essential Sec protein translocation apparatus which comprises SecA, SecYEG and auxiliary proteins SecDF-YajC and YidC.</text>
</comment>
<dbReference type="InterPro" id="IPR048631">
    <property type="entry name" value="SecD_1st"/>
</dbReference>
<dbReference type="GO" id="GO:0065002">
    <property type="term" value="P:intracellular protein transmembrane transport"/>
    <property type="evidence" value="ECO:0007669"/>
    <property type="project" value="UniProtKB-UniRule"/>
</dbReference>
<feature type="transmembrane region" description="Helical" evidence="9">
    <location>
        <begin position="449"/>
        <end position="468"/>
    </location>
</feature>
<accession>A0A8H9IGQ4</accession>
<organism evidence="14 15">
    <name type="scientific">Alcaligenes pakistanensis</name>
    <dbReference type="NCBI Taxonomy" id="1482717"/>
    <lineage>
        <taxon>Bacteria</taxon>
        <taxon>Pseudomonadati</taxon>
        <taxon>Pseudomonadota</taxon>
        <taxon>Betaproteobacteria</taxon>
        <taxon>Burkholderiales</taxon>
        <taxon>Alcaligenaceae</taxon>
        <taxon>Alcaligenes</taxon>
    </lineage>
</organism>
<dbReference type="Pfam" id="PF07549">
    <property type="entry name" value="Sec_GG"/>
    <property type="match status" value="1"/>
</dbReference>
<comment type="subcellular location">
    <subcellularLocation>
        <location evidence="1 9">Cell membrane</location>
        <topology evidence="1 9">Multi-pass membrane protein</topology>
    </subcellularLocation>
</comment>
<feature type="transmembrane region" description="Helical" evidence="9">
    <location>
        <begin position="499"/>
        <end position="519"/>
    </location>
</feature>
<comment type="caution">
    <text evidence="14">The sequence shown here is derived from an EMBL/GenBank/DDBJ whole genome shotgun (WGS) entry which is preliminary data.</text>
</comment>
<dbReference type="Gene3D" id="3.30.70.3400">
    <property type="match status" value="2"/>
</dbReference>
<dbReference type="Pfam" id="PF21760">
    <property type="entry name" value="SecD_1st"/>
    <property type="match status" value="1"/>
</dbReference>
<evidence type="ECO:0000259" key="11">
    <source>
        <dbReference type="Pfam" id="PF13721"/>
    </source>
</evidence>
<keyword evidence="5 9" id="KW-0653">Protein transport</keyword>
<keyword evidence="3 9" id="KW-1003">Cell membrane</keyword>
<evidence type="ECO:0000256" key="4">
    <source>
        <dbReference type="ARBA" id="ARBA00022692"/>
    </source>
</evidence>
<dbReference type="NCBIfam" id="TIGR01129">
    <property type="entry name" value="secD"/>
    <property type="match status" value="1"/>
</dbReference>
<proteinExistence type="inferred from homology"/>
<dbReference type="PANTHER" id="PTHR30081">
    <property type="entry name" value="PROTEIN-EXPORT MEMBRANE PROTEIN SEC"/>
    <property type="match status" value="1"/>
</dbReference>
<evidence type="ECO:0000256" key="5">
    <source>
        <dbReference type="ARBA" id="ARBA00022927"/>
    </source>
</evidence>
<comment type="similarity">
    <text evidence="9">Belongs to the SecD/SecF family. SecD subfamily.</text>
</comment>
<evidence type="ECO:0000256" key="9">
    <source>
        <dbReference type="HAMAP-Rule" id="MF_01463"/>
    </source>
</evidence>
<dbReference type="SUPFAM" id="SSF82866">
    <property type="entry name" value="Multidrug efflux transporter AcrB transmembrane domain"/>
    <property type="match status" value="1"/>
</dbReference>
<name>A0A8H9IGQ4_9BURK</name>
<dbReference type="Gene3D" id="3.30.1360.200">
    <property type="match status" value="1"/>
</dbReference>
<feature type="transmembrane region" description="Helical" evidence="9">
    <location>
        <begin position="572"/>
        <end position="596"/>
    </location>
</feature>
<dbReference type="Pfam" id="PF22599">
    <property type="entry name" value="SecDF_P1_head"/>
    <property type="match status" value="1"/>
</dbReference>
<protein>
    <recommendedName>
        <fullName evidence="9">Protein translocase subunit SecD</fullName>
    </recommendedName>
</protein>
<reference evidence="15" key="1">
    <citation type="journal article" date="2019" name="Int. J. Syst. Evol. Microbiol.">
        <title>The Global Catalogue of Microorganisms (GCM) 10K type strain sequencing project: providing services to taxonomists for standard genome sequencing and annotation.</title>
        <authorList>
            <consortium name="The Broad Institute Genomics Platform"/>
            <consortium name="The Broad Institute Genome Sequencing Center for Infectious Disease"/>
            <person name="Wu L."/>
            <person name="Ma J."/>
        </authorList>
    </citation>
    <scope>NUCLEOTIDE SEQUENCE [LARGE SCALE GENOMIC DNA]</scope>
    <source>
        <strain evidence="15">KCTC 42083</strain>
    </source>
</reference>
<dbReference type="GO" id="GO:0043952">
    <property type="term" value="P:protein transport by the Sec complex"/>
    <property type="evidence" value="ECO:0007669"/>
    <property type="project" value="UniProtKB-UniRule"/>
</dbReference>
<evidence type="ECO:0000259" key="12">
    <source>
        <dbReference type="Pfam" id="PF21760"/>
    </source>
</evidence>
<evidence type="ECO:0000256" key="2">
    <source>
        <dbReference type="ARBA" id="ARBA00022448"/>
    </source>
</evidence>
<dbReference type="Pfam" id="PF13721">
    <property type="entry name" value="SecD-TM1"/>
    <property type="match status" value="1"/>
</dbReference>
<dbReference type="PANTHER" id="PTHR30081:SF1">
    <property type="entry name" value="PROTEIN TRANSLOCASE SUBUNIT SECD"/>
    <property type="match status" value="1"/>
</dbReference>
<dbReference type="Pfam" id="PF02355">
    <property type="entry name" value="SecD_SecF_C"/>
    <property type="match status" value="1"/>
</dbReference>
<dbReference type="Gene3D" id="1.20.1640.10">
    <property type="entry name" value="Multidrug efflux transporter AcrB transmembrane domain"/>
    <property type="match status" value="1"/>
</dbReference>
<feature type="domain" description="SecD export protein N-terminal TM" evidence="11">
    <location>
        <begin position="1"/>
        <end position="112"/>
    </location>
</feature>
<dbReference type="AlphaFoldDB" id="A0A8H9IGQ4"/>
<evidence type="ECO:0000256" key="1">
    <source>
        <dbReference type="ARBA" id="ARBA00004651"/>
    </source>
</evidence>